<dbReference type="InParanoid" id="A0A2H3D247"/>
<evidence type="ECO:0000313" key="3">
    <source>
        <dbReference type="Proteomes" id="UP000217790"/>
    </source>
</evidence>
<feature type="compositionally biased region" description="Polar residues" evidence="1">
    <location>
        <begin position="354"/>
        <end position="368"/>
    </location>
</feature>
<organism evidence="2 3">
    <name type="scientific">Armillaria gallica</name>
    <name type="common">Bulbous honey fungus</name>
    <name type="synonym">Armillaria bulbosa</name>
    <dbReference type="NCBI Taxonomy" id="47427"/>
    <lineage>
        <taxon>Eukaryota</taxon>
        <taxon>Fungi</taxon>
        <taxon>Dikarya</taxon>
        <taxon>Basidiomycota</taxon>
        <taxon>Agaricomycotina</taxon>
        <taxon>Agaricomycetes</taxon>
        <taxon>Agaricomycetidae</taxon>
        <taxon>Agaricales</taxon>
        <taxon>Marasmiineae</taxon>
        <taxon>Physalacriaceae</taxon>
        <taxon>Armillaria</taxon>
    </lineage>
</organism>
<evidence type="ECO:0000256" key="1">
    <source>
        <dbReference type="SAM" id="MobiDB-lite"/>
    </source>
</evidence>
<feature type="region of interest" description="Disordered" evidence="1">
    <location>
        <begin position="185"/>
        <end position="304"/>
    </location>
</feature>
<name>A0A2H3D247_ARMGA</name>
<feature type="compositionally biased region" description="Polar residues" evidence="1">
    <location>
        <begin position="211"/>
        <end position="230"/>
    </location>
</feature>
<dbReference type="Proteomes" id="UP000217790">
    <property type="component" value="Unassembled WGS sequence"/>
</dbReference>
<dbReference type="AlphaFoldDB" id="A0A2H3D247"/>
<accession>A0A2H3D247</accession>
<feature type="region of interest" description="Disordered" evidence="1">
    <location>
        <begin position="335"/>
        <end position="394"/>
    </location>
</feature>
<proteinExistence type="predicted"/>
<sequence length="506" mass="55295">MAARTAAGDELWSNLVFLNIRKTKARILHGCKIANRTKISDWDLILTKGERVCDRCTNLYLCEYTTIGDTVKCRECRINGKGCSWAGHADLVIDNDTVIESNVKTARLSPEAELETQSNTFQRIAAQFVGRYTRTNAVLLNEEVLNTEIDEAQTADMKAGPCLGKRSPVVLLPTVGEIATQSGRDKKFGATTKTKKRTNIETVPSPGLMTCSKSTKEQSLQVNQKGTSDGSAFANGRKRARKDSLTTCNGEPSSQGRGEKNKESMSFTPPHKHPRNWGPNFSTGITLRPEQLHGPADGAKSNPLKKSEVTIHPDQLHGPDEGATLKPWERPLLTQTSSKASDARVPRGPKPDTPTVSVRNFASSSGSRLTPGSTGNVGGGPGNPHTNGHSLPAPMSATQMINVVGLPLNTPAVHDMFHRREQALEDTRATVRAMEPGDLVEQAAKILVDYAELTLTVNSIDQKWGQAIQMQREIIEVVLKRFNSFQTELLNDVANVKRKWVEGSED</sequence>
<evidence type="ECO:0000313" key="2">
    <source>
        <dbReference type="EMBL" id="PBK89369.1"/>
    </source>
</evidence>
<dbReference type="OrthoDB" id="2997505at2759"/>
<feature type="compositionally biased region" description="Polar residues" evidence="1">
    <location>
        <begin position="245"/>
        <end position="256"/>
    </location>
</feature>
<dbReference type="EMBL" id="KZ293669">
    <property type="protein sequence ID" value="PBK89369.1"/>
    <property type="molecule type" value="Genomic_DNA"/>
</dbReference>
<protein>
    <submittedName>
        <fullName evidence="2">Uncharacterized protein</fullName>
    </submittedName>
</protein>
<keyword evidence="3" id="KW-1185">Reference proteome</keyword>
<reference evidence="3" key="1">
    <citation type="journal article" date="2017" name="Nat. Ecol. Evol.">
        <title>Genome expansion and lineage-specific genetic innovations in the forest pathogenic fungi Armillaria.</title>
        <authorList>
            <person name="Sipos G."/>
            <person name="Prasanna A.N."/>
            <person name="Walter M.C."/>
            <person name="O'Connor E."/>
            <person name="Balint B."/>
            <person name="Krizsan K."/>
            <person name="Kiss B."/>
            <person name="Hess J."/>
            <person name="Varga T."/>
            <person name="Slot J."/>
            <person name="Riley R."/>
            <person name="Boka B."/>
            <person name="Rigling D."/>
            <person name="Barry K."/>
            <person name="Lee J."/>
            <person name="Mihaltcheva S."/>
            <person name="LaButti K."/>
            <person name="Lipzen A."/>
            <person name="Waldron R."/>
            <person name="Moloney N.M."/>
            <person name="Sperisen C."/>
            <person name="Kredics L."/>
            <person name="Vagvoelgyi C."/>
            <person name="Patrignani A."/>
            <person name="Fitzpatrick D."/>
            <person name="Nagy I."/>
            <person name="Doyle S."/>
            <person name="Anderson J.B."/>
            <person name="Grigoriev I.V."/>
            <person name="Gueldener U."/>
            <person name="Muensterkoetter M."/>
            <person name="Nagy L.G."/>
        </authorList>
    </citation>
    <scope>NUCLEOTIDE SEQUENCE [LARGE SCALE GENOMIC DNA]</scope>
    <source>
        <strain evidence="3">Ar21-2</strain>
    </source>
</reference>
<gene>
    <name evidence="2" type="ORF">ARMGADRAFT_1083895</name>
</gene>